<dbReference type="InterPro" id="IPR003313">
    <property type="entry name" value="AraC-bd"/>
</dbReference>
<dbReference type="SMART" id="SM00342">
    <property type="entry name" value="HTH_ARAC"/>
    <property type="match status" value="1"/>
</dbReference>
<keyword evidence="2" id="KW-0238">DNA-binding</keyword>
<dbReference type="SUPFAM" id="SSF46689">
    <property type="entry name" value="Homeodomain-like"/>
    <property type="match status" value="2"/>
</dbReference>
<evidence type="ECO:0000256" key="2">
    <source>
        <dbReference type="ARBA" id="ARBA00023125"/>
    </source>
</evidence>
<proteinExistence type="predicted"/>
<evidence type="ECO:0000256" key="1">
    <source>
        <dbReference type="ARBA" id="ARBA00023015"/>
    </source>
</evidence>
<keyword evidence="4" id="KW-0804">Transcription</keyword>
<protein>
    <submittedName>
        <fullName evidence="6">Putative Transcriptional regulator, AraC family</fullName>
    </submittedName>
</protein>
<dbReference type="GO" id="GO:0003700">
    <property type="term" value="F:DNA-binding transcription factor activity"/>
    <property type="evidence" value="ECO:0007669"/>
    <property type="project" value="InterPro"/>
</dbReference>
<dbReference type="BioCyc" id="DPIE1322246:BN4_RS17365-MONOMER"/>
<keyword evidence="7" id="KW-1185">Reference proteome</keyword>
<dbReference type="AlphaFoldDB" id="M1WKW0"/>
<dbReference type="STRING" id="1322246.BN4_20219"/>
<dbReference type="eggNOG" id="COG2207">
    <property type="taxonomic scope" value="Bacteria"/>
</dbReference>
<gene>
    <name evidence="6" type="ordered locus">BN4_20219</name>
</gene>
<dbReference type="Proteomes" id="UP000011724">
    <property type="component" value="Chromosome"/>
</dbReference>
<dbReference type="Gene3D" id="1.10.10.60">
    <property type="entry name" value="Homeodomain-like"/>
    <property type="match status" value="2"/>
</dbReference>
<dbReference type="InterPro" id="IPR018062">
    <property type="entry name" value="HTH_AraC-typ_CS"/>
</dbReference>
<dbReference type="InterPro" id="IPR050204">
    <property type="entry name" value="AraC_XylS_family_regulators"/>
</dbReference>
<evidence type="ECO:0000313" key="7">
    <source>
        <dbReference type="Proteomes" id="UP000011724"/>
    </source>
</evidence>
<keyword evidence="3" id="KW-0010">Activator</keyword>
<reference evidence="7" key="2">
    <citation type="journal article" date="2013" name="Stand. Genomic Sci.">
        <title>Complete genome sequence of Desulfocapsa sulfexigens, a marine deltaproteobacterium specialized in disproportionating inorganic sulfur compounds.</title>
        <authorList>
            <person name="Finster K.W."/>
            <person name="Kjeldsen K.U."/>
            <person name="Kube M."/>
            <person name="Reinhardt R."/>
            <person name="Mussmann M."/>
            <person name="Amann R."/>
            <person name="Schreiber L."/>
        </authorList>
    </citation>
    <scope>NUCLEOTIDE SEQUENCE [LARGE SCALE GENOMIC DNA]</scope>
    <source>
        <strain evidence="7">DSM 10523 / SB164P1</strain>
    </source>
</reference>
<reference evidence="6 7" key="1">
    <citation type="journal article" date="2013" name="PLoS ONE">
        <title>The first genomic and proteomic characterization of a deep-sea sulfate reducer: insights into the piezophilic lifestyle of Desulfovibrio piezophilus.</title>
        <authorList>
            <person name="Pradel N."/>
            <person name="Ji B."/>
            <person name="Gimenez G."/>
            <person name="Talla E."/>
            <person name="Lenoble P."/>
            <person name="Garel M."/>
            <person name="Tamburini C."/>
            <person name="Fourquet P."/>
            <person name="Lebrun R."/>
            <person name="Bertin P."/>
            <person name="Denis Y."/>
            <person name="Pophillat M."/>
            <person name="Barbe V."/>
            <person name="Ollivier B."/>
            <person name="Dolla A."/>
        </authorList>
    </citation>
    <scope>NUCLEOTIDE SEQUENCE [LARGE SCALE GENOMIC DNA]</scope>
    <source>
        <strain evidence="7">DSM 10523 / SB164P1</strain>
    </source>
</reference>
<keyword evidence="1" id="KW-0805">Transcription regulation</keyword>
<dbReference type="EMBL" id="FO203427">
    <property type="protein sequence ID" value="CCH50281.1"/>
    <property type="molecule type" value="Genomic_DNA"/>
</dbReference>
<organism evidence="6 7">
    <name type="scientific">Pseudodesulfovibrio piezophilus (strain DSM 21447 / JCM 15486 / C1TLV30)</name>
    <name type="common">Desulfovibrio piezophilus</name>
    <dbReference type="NCBI Taxonomy" id="1322246"/>
    <lineage>
        <taxon>Bacteria</taxon>
        <taxon>Pseudomonadati</taxon>
        <taxon>Thermodesulfobacteriota</taxon>
        <taxon>Desulfovibrionia</taxon>
        <taxon>Desulfovibrionales</taxon>
        <taxon>Desulfovibrionaceae</taxon>
    </lineage>
</organism>
<dbReference type="Pfam" id="PF02311">
    <property type="entry name" value="AraC_binding"/>
    <property type="match status" value="1"/>
</dbReference>
<dbReference type="Pfam" id="PF12833">
    <property type="entry name" value="HTH_18"/>
    <property type="match status" value="1"/>
</dbReference>
<evidence type="ECO:0000259" key="5">
    <source>
        <dbReference type="PROSITE" id="PS01124"/>
    </source>
</evidence>
<dbReference type="PROSITE" id="PS01124">
    <property type="entry name" value="HTH_ARAC_FAMILY_2"/>
    <property type="match status" value="1"/>
</dbReference>
<feature type="domain" description="HTH araC/xylS-type" evidence="5">
    <location>
        <begin position="169"/>
        <end position="266"/>
    </location>
</feature>
<dbReference type="InterPro" id="IPR009057">
    <property type="entry name" value="Homeodomain-like_sf"/>
</dbReference>
<dbReference type="KEGG" id="dpi:BN4_20219"/>
<dbReference type="GO" id="GO:0043565">
    <property type="term" value="F:sequence-specific DNA binding"/>
    <property type="evidence" value="ECO:0007669"/>
    <property type="project" value="InterPro"/>
</dbReference>
<dbReference type="PANTHER" id="PTHR46796:SF2">
    <property type="entry name" value="TRANSCRIPTIONAL REGULATORY PROTEIN"/>
    <property type="match status" value="1"/>
</dbReference>
<name>M1WKW0_PSEP2</name>
<dbReference type="OrthoDB" id="112032at2"/>
<dbReference type="InterPro" id="IPR037923">
    <property type="entry name" value="HTH-like"/>
</dbReference>
<dbReference type="PANTHER" id="PTHR46796">
    <property type="entry name" value="HTH-TYPE TRANSCRIPTIONAL ACTIVATOR RHAS-RELATED"/>
    <property type="match status" value="1"/>
</dbReference>
<evidence type="ECO:0000256" key="4">
    <source>
        <dbReference type="ARBA" id="ARBA00023163"/>
    </source>
</evidence>
<dbReference type="RefSeq" id="WP_015416323.1">
    <property type="nucleotide sequence ID" value="NC_020409.1"/>
</dbReference>
<dbReference type="PROSITE" id="PS00041">
    <property type="entry name" value="HTH_ARAC_FAMILY_1"/>
    <property type="match status" value="1"/>
</dbReference>
<dbReference type="InterPro" id="IPR018060">
    <property type="entry name" value="HTH_AraC"/>
</dbReference>
<sequence length="268" mass="30519">MHSSLIEYRHPPGLTGVELLCLSDPHFEFTSHIHDAYVFWFNGEGGERVSLRGASDILQPDSFGIVAPGEVHANHAITHFRTLESLYVDPETLQTFVQGCGGRLTGFRSRLQKDQHCRQALAFLHGVLMKTDDPFLAGEVFHEIFYLLLKRHGEAVLPEEKLRAPAKVRLAREFMHEHFAESFSLEILAEYCHCSPCHLIRLFRREMGLPPHAYLMELRLARARTLLNHGVGIGQAAQEVGLTDQSHLTRRFRTRFGLTPGQYRKQIS</sequence>
<evidence type="ECO:0000313" key="6">
    <source>
        <dbReference type="EMBL" id="CCH50281.1"/>
    </source>
</evidence>
<dbReference type="HOGENOM" id="CLU_000445_88_16_7"/>
<evidence type="ECO:0000256" key="3">
    <source>
        <dbReference type="ARBA" id="ARBA00023159"/>
    </source>
</evidence>
<dbReference type="SUPFAM" id="SSF51215">
    <property type="entry name" value="Regulatory protein AraC"/>
    <property type="match status" value="1"/>
</dbReference>
<dbReference type="PATRIC" id="fig|879567.3.peg.3293"/>
<accession>M1WKW0</accession>